<dbReference type="GO" id="GO:0046872">
    <property type="term" value="F:metal ion binding"/>
    <property type="evidence" value="ECO:0007669"/>
    <property type="project" value="InterPro"/>
</dbReference>
<dbReference type="InterPro" id="IPR011761">
    <property type="entry name" value="ATP-grasp"/>
</dbReference>
<evidence type="ECO:0000259" key="5">
    <source>
        <dbReference type="PROSITE" id="PS50975"/>
    </source>
</evidence>
<dbReference type="PANTHER" id="PTHR43585">
    <property type="entry name" value="FUMIPYRROLE BIOSYNTHESIS PROTEIN C"/>
    <property type="match status" value="1"/>
</dbReference>
<keyword evidence="1" id="KW-0436">Ligase</keyword>
<evidence type="ECO:0000256" key="2">
    <source>
        <dbReference type="ARBA" id="ARBA00022741"/>
    </source>
</evidence>
<dbReference type="PROSITE" id="PS50975">
    <property type="entry name" value="ATP_GRASP"/>
    <property type="match status" value="1"/>
</dbReference>
<dbReference type="Pfam" id="PF13535">
    <property type="entry name" value="ATP-grasp_4"/>
    <property type="match status" value="1"/>
</dbReference>
<protein>
    <submittedName>
        <fullName evidence="6">Phosphoribosylglycinamide synthetase</fullName>
    </submittedName>
</protein>
<keyword evidence="7" id="KW-1185">Reference proteome</keyword>
<gene>
    <name evidence="6" type="ORF">CFX0092_A3651</name>
</gene>
<dbReference type="OrthoDB" id="9803907at2"/>
<dbReference type="InterPro" id="IPR041472">
    <property type="entry name" value="BL00235/CARNS1_N"/>
</dbReference>
<dbReference type="GO" id="GO:0016874">
    <property type="term" value="F:ligase activity"/>
    <property type="evidence" value="ECO:0007669"/>
    <property type="project" value="UniProtKB-KW"/>
</dbReference>
<feature type="domain" description="ATP-grasp" evidence="5">
    <location>
        <begin position="118"/>
        <end position="316"/>
    </location>
</feature>
<dbReference type="AlphaFoldDB" id="A0A160T7C4"/>
<dbReference type="SMART" id="SM01209">
    <property type="entry name" value="GARS_A"/>
    <property type="match status" value="1"/>
</dbReference>
<evidence type="ECO:0000313" key="7">
    <source>
        <dbReference type="Proteomes" id="UP000215027"/>
    </source>
</evidence>
<reference evidence="6" key="1">
    <citation type="submission" date="2016-01" db="EMBL/GenBank/DDBJ databases">
        <authorList>
            <person name="Mcilroy J.S."/>
            <person name="Karst M S."/>
            <person name="Albertsen M."/>
        </authorList>
    </citation>
    <scope>NUCLEOTIDE SEQUENCE</scope>
    <source>
        <strain evidence="6">Cfx-K</strain>
    </source>
</reference>
<dbReference type="Pfam" id="PF18603">
    <property type="entry name" value="LAL_C2"/>
    <property type="match status" value="1"/>
</dbReference>
<keyword evidence="2 4" id="KW-0547">Nucleotide-binding</keyword>
<dbReference type="Gene3D" id="3.40.50.20">
    <property type="match status" value="1"/>
</dbReference>
<dbReference type="InterPro" id="IPR052032">
    <property type="entry name" value="ATP-dep_AA_Ligase"/>
</dbReference>
<dbReference type="GO" id="GO:0005524">
    <property type="term" value="F:ATP binding"/>
    <property type="evidence" value="ECO:0007669"/>
    <property type="project" value="UniProtKB-UniRule"/>
</dbReference>
<evidence type="ECO:0000256" key="4">
    <source>
        <dbReference type="PROSITE-ProRule" id="PRU00409"/>
    </source>
</evidence>
<dbReference type="KEGG" id="pbf:CFX0092_A3651"/>
<dbReference type="EMBL" id="LN890655">
    <property type="protein sequence ID" value="CUS05529.2"/>
    <property type="molecule type" value="Genomic_DNA"/>
</dbReference>
<dbReference type="Gene3D" id="3.30.470.20">
    <property type="entry name" value="ATP-grasp fold, B domain"/>
    <property type="match status" value="1"/>
</dbReference>
<dbReference type="Pfam" id="PF18130">
    <property type="entry name" value="ATPgrasp_N"/>
    <property type="match status" value="1"/>
</dbReference>
<evidence type="ECO:0000256" key="1">
    <source>
        <dbReference type="ARBA" id="ARBA00022598"/>
    </source>
</evidence>
<accession>A0A160T7C4</accession>
<dbReference type="Proteomes" id="UP000215027">
    <property type="component" value="Chromosome I"/>
</dbReference>
<keyword evidence="3 4" id="KW-0067">ATP-binding</keyword>
<dbReference type="InterPro" id="IPR040570">
    <property type="entry name" value="LAL_C2"/>
</dbReference>
<evidence type="ECO:0000256" key="3">
    <source>
        <dbReference type="ARBA" id="ARBA00022840"/>
    </source>
</evidence>
<evidence type="ECO:0000313" key="6">
    <source>
        <dbReference type="EMBL" id="CUS05529.2"/>
    </source>
</evidence>
<dbReference type="PANTHER" id="PTHR43585:SF2">
    <property type="entry name" value="ATP-GRASP ENZYME FSQD"/>
    <property type="match status" value="1"/>
</dbReference>
<proteinExistence type="predicted"/>
<sequence length="419" mass="44404">MLPTTEPPPRLLLLTTTRSYRLDDFRAAAERLGVEIVVGLDLPDALAEQWPDALPLPFGDEAEAARRIVAAAAERPWQGILSVDDSGSIVAATAAAALDLPHNDPAAAEAARDKAIMRRLLRDGGVAVPWFRQFTTADDPADVTRVAPYPCVVKPVNLNGSRGVMRADTPAELEAAIARLTRLIGRDSPEARPYLVESYLPGVEVALEGLLDNGRLIVLALFDKPDPLDGPFFEETLYVTPSRLELDTQAAITATTAAAARALGLVAGPIHAELRVNDGGVWIVEIAGRSIGGLCSRVLRFGVAASLEELILRQAAGLGLGDTTRRAGAAGVMMIPIPEAGLLRVVAGVDEAAAVPLIESIEITARLNYPLVPLPEGDSYLGFIFARGASPADVEAALRQAHACLRFTIDALLPVINVQ</sequence>
<name>A0A160T7C4_9CHLR</name>
<dbReference type="RefSeq" id="WP_095044737.1">
    <property type="nucleotide sequence ID" value="NZ_LN890655.1"/>
</dbReference>
<dbReference type="SUPFAM" id="SSF56059">
    <property type="entry name" value="Glutathione synthetase ATP-binding domain-like"/>
    <property type="match status" value="1"/>
</dbReference>
<organism evidence="6 7">
    <name type="scientific">Candidatus Promineifilum breve</name>
    <dbReference type="NCBI Taxonomy" id="1806508"/>
    <lineage>
        <taxon>Bacteria</taxon>
        <taxon>Bacillati</taxon>
        <taxon>Chloroflexota</taxon>
        <taxon>Ardenticatenia</taxon>
        <taxon>Candidatus Promineifilales</taxon>
        <taxon>Candidatus Promineifilaceae</taxon>
        <taxon>Candidatus Promineifilum</taxon>
    </lineage>
</organism>